<evidence type="ECO:0008006" key="3">
    <source>
        <dbReference type="Google" id="ProtNLM"/>
    </source>
</evidence>
<keyword evidence="2" id="KW-1185">Reference proteome</keyword>
<accession>A0A809RK14</accession>
<evidence type="ECO:0000313" key="1">
    <source>
        <dbReference type="EMBL" id="BBP01926.1"/>
    </source>
</evidence>
<dbReference type="PROSITE" id="PS51257">
    <property type="entry name" value="PROKAR_LIPOPROTEIN"/>
    <property type="match status" value="1"/>
</dbReference>
<dbReference type="Proteomes" id="UP000463939">
    <property type="component" value="Chromosome"/>
</dbReference>
<dbReference type="RefSeq" id="WP_162085639.1">
    <property type="nucleotide sequence ID" value="NZ_AP021881.1"/>
</dbReference>
<name>A0A809RK14_9PROT</name>
<sequence length="234" mass="25553">MNKIILAGVVTSLFLSACSTMPIDSAMPVQGTLKNTKEIGLNFQTEAVKPRVDFAVTGYTIIGVAYVAASVSTMNSHSEAMQTAYQKYLAAHPDALTLKDAFNNKLKQDLESRGINPQLVQVTKKADDNKHLSYAMDSGLKVQKVVVIDGLTSQYFAADNGSDYHPRSSVLVSIFDSNNNYAKPANQERVVNLEVSDYAYPNFDSLAANPDKSYIGLLTNVEKLADKVANELYQ</sequence>
<reference evidence="2" key="1">
    <citation type="submission" date="2019-11" db="EMBL/GenBank/DDBJ databases">
        <title>Isolation and characterization of a novel species in the genus Sulfuriferula.</title>
        <authorList>
            <person name="Mochizuki J."/>
            <person name="Kojima H."/>
            <person name="Fukui M."/>
        </authorList>
    </citation>
    <scope>NUCLEOTIDE SEQUENCE [LARGE SCALE GENOMIC DNA]</scope>
    <source>
        <strain evidence="2">SGTM</strain>
    </source>
</reference>
<dbReference type="KEGG" id="sniv:SFSGTM_26340"/>
<protein>
    <recommendedName>
        <fullName evidence="3">Lipoprotein</fullName>
    </recommendedName>
</protein>
<evidence type="ECO:0000313" key="2">
    <source>
        <dbReference type="Proteomes" id="UP000463939"/>
    </source>
</evidence>
<gene>
    <name evidence="1" type="ORF">SFSGTM_26340</name>
</gene>
<organism evidence="1 2">
    <name type="scientific">Sulfuriferula nivalis</name>
    <dbReference type="NCBI Taxonomy" id="2675298"/>
    <lineage>
        <taxon>Bacteria</taxon>
        <taxon>Pseudomonadati</taxon>
        <taxon>Pseudomonadota</taxon>
        <taxon>Betaproteobacteria</taxon>
        <taxon>Nitrosomonadales</taxon>
        <taxon>Sulfuricellaceae</taxon>
        <taxon>Sulfuriferula</taxon>
    </lineage>
</organism>
<dbReference type="AlphaFoldDB" id="A0A809RK14"/>
<proteinExistence type="predicted"/>
<dbReference type="EMBL" id="AP021881">
    <property type="protein sequence ID" value="BBP01926.1"/>
    <property type="molecule type" value="Genomic_DNA"/>
</dbReference>